<proteinExistence type="predicted"/>
<evidence type="ECO:0000313" key="1">
    <source>
        <dbReference type="EMBL" id="QJA91322.1"/>
    </source>
</evidence>
<name>A0A6M3LCG9_9ZZZZ</name>
<dbReference type="EMBL" id="MT142979">
    <property type="protein sequence ID" value="QJA91322.1"/>
    <property type="molecule type" value="Genomic_DNA"/>
</dbReference>
<dbReference type="AlphaFoldDB" id="A0A6M3LCG9"/>
<organism evidence="1">
    <name type="scientific">viral metagenome</name>
    <dbReference type="NCBI Taxonomy" id="1070528"/>
    <lineage>
        <taxon>unclassified sequences</taxon>
        <taxon>metagenomes</taxon>
        <taxon>organismal metagenomes</taxon>
    </lineage>
</organism>
<dbReference type="InterPro" id="IPR006522">
    <property type="entry name" value="Phage_virion_morphogenesis"/>
</dbReference>
<gene>
    <name evidence="1" type="ORF">MM415B03403_0005</name>
</gene>
<sequence>MFTIKFLNQKRTETALVNMGKFATRPIKALKRIGVTMVMSTLKNFESEGRPKWVPLSPMTLAMRRNKNKMSAKILRDTGNLMNSITYAIVDDDTGVQIGTNVKYAGTHQYGGKIKIPARTIVPKHAKVLSFMIGGKRVFATKVKQKARTVVIPQRKFLMFQEEDKDDIRQILVEELMGVVKDTKKQIGNEGSINQS</sequence>
<protein>
    <submittedName>
        <fullName evidence="1">Putative tail protein</fullName>
    </submittedName>
</protein>
<accession>A0A6M3LCG9</accession>
<dbReference type="Pfam" id="PF05069">
    <property type="entry name" value="Phage_tail_S"/>
    <property type="match status" value="1"/>
</dbReference>
<reference evidence="1" key="1">
    <citation type="submission" date="2020-03" db="EMBL/GenBank/DDBJ databases">
        <title>The deep terrestrial virosphere.</title>
        <authorList>
            <person name="Holmfeldt K."/>
            <person name="Nilsson E."/>
            <person name="Simone D."/>
            <person name="Lopez-Fernandez M."/>
            <person name="Wu X."/>
            <person name="de Brujin I."/>
            <person name="Lundin D."/>
            <person name="Andersson A."/>
            <person name="Bertilsson S."/>
            <person name="Dopson M."/>
        </authorList>
    </citation>
    <scope>NUCLEOTIDE SEQUENCE</scope>
    <source>
        <strain evidence="1">MM415B03403</strain>
    </source>
</reference>